<dbReference type="SUPFAM" id="SSF55874">
    <property type="entry name" value="ATPase domain of HSP90 chaperone/DNA topoisomerase II/histidine kinase"/>
    <property type="match status" value="1"/>
</dbReference>
<dbReference type="InterPro" id="IPR003660">
    <property type="entry name" value="HAMP_dom"/>
</dbReference>
<evidence type="ECO:0000256" key="1">
    <source>
        <dbReference type="ARBA" id="ARBA00000085"/>
    </source>
</evidence>
<dbReference type="EC" id="2.7.13.3" evidence="3"/>
<evidence type="ECO:0000256" key="6">
    <source>
        <dbReference type="ARBA" id="ARBA00022777"/>
    </source>
</evidence>
<gene>
    <name evidence="10" type="ordered locus">Spirs_3412</name>
</gene>
<dbReference type="Gene3D" id="6.10.340.10">
    <property type="match status" value="1"/>
</dbReference>
<dbReference type="InterPro" id="IPR003594">
    <property type="entry name" value="HATPase_dom"/>
</dbReference>
<feature type="domain" description="HAMP" evidence="9">
    <location>
        <begin position="311"/>
        <end position="363"/>
    </location>
</feature>
<keyword evidence="5" id="KW-0808">Transferase</keyword>
<dbReference type="HOGENOM" id="CLU_020473_6_0_12"/>
<accession>E1R2E1</accession>
<feature type="transmembrane region" description="Helical" evidence="7">
    <location>
        <begin position="12"/>
        <end position="33"/>
    </location>
</feature>
<dbReference type="RefSeq" id="WP_013255960.1">
    <property type="nucleotide sequence ID" value="NC_014364.1"/>
</dbReference>
<dbReference type="PANTHER" id="PTHR34220">
    <property type="entry name" value="SENSOR HISTIDINE KINASE YPDA"/>
    <property type="match status" value="1"/>
</dbReference>
<dbReference type="InterPro" id="IPR010559">
    <property type="entry name" value="Sig_transdc_His_kin_internal"/>
</dbReference>
<dbReference type="eggNOG" id="COG2972">
    <property type="taxonomic scope" value="Bacteria"/>
</dbReference>
<proteinExistence type="predicted"/>
<dbReference type="PROSITE" id="PS50109">
    <property type="entry name" value="HIS_KIN"/>
    <property type="match status" value="1"/>
</dbReference>
<dbReference type="Pfam" id="PF06580">
    <property type="entry name" value="His_kinase"/>
    <property type="match status" value="1"/>
</dbReference>
<dbReference type="PROSITE" id="PS50885">
    <property type="entry name" value="HAMP"/>
    <property type="match status" value="1"/>
</dbReference>
<dbReference type="InterPro" id="IPR050640">
    <property type="entry name" value="Bact_2-comp_sensor_kinase"/>
</dbReference>
<dbReference type="PANTHER" id="PTHR34220:SF7">
    <property type="entry name" value="SENSOR HISTIDINE KINASE YPDA"/>
    <property type="match status" value="1"/>
</dbReference>
<keyword evidence="11" id="KW-1185">Reference proteome</keyword>
<evidence type="ECO:0000256" key="2">
    <source>
        <dbReference type="ARBA" id="ARBA00004370"/>
    </source>
</evidence>
<feature type="domain" description="Histidine kinase" evidence="8">
    <location>
        <begin position="481"/>
        <end position="585"/>
    </location>
</feature>
<dbReference type="EMBL" id="CP002116">
    <property type="protein sequence ID" value="ADK82501.1"/>
    <property type="molecule type" value="Genomic_DNA"/>
</dbReference>
<name>E1R2E1_SEDSS</name>
<sequence length="588" mass="66627">MKSRTILLRLTLSYFLTILLIILLISAVITAIFSSQIKENAVNQMDVRISRISGDIEEQLLQIIRGCDEVKNNPYIIKLLTGVAMEEKNADALLKDYAAGISGTGLVGRMVLINRNMEILDGVYRRIVYSKAILQSEDFSRFLTGHYVYYFSPPETFPETMPHGDGDQPHLILYQRLLDDNYFLMGYLVSVLRKGILFQTIFQQNRDRLFTSLGIVDNHGTVIYRTGKLLDDPQVAERVGRISGESPVSLKIGSERYLTFVRPVQLVHWSVVGFVPYQRLNHNLRLALFYILILGLAFIAFAFLISYSVASAITRPLSALTSAMHAYDSEQVLKPIDIKAEGEIAYLVSVYNRLVNSVNESIRNIYHEQEEKKEAELRSIQYELDFLQAQINPHFIHNTLNAIGSQAEEAGNMEIYESLKSFNALLRAVLGGMEDLIPLEEECHLVERYSTILHLRYGNSFRLETDLSEECGTALVPRLILQPIVENALFHGIGVTAEREGVILLSSRREGDHLLLSVSDDGKGMNREELERCKNSSADKGHFNRIGIGNIRERLAILYGENGRLDIQSREHEGTRVVIVIPWECEDE</sequence>
<dbReference type="Gene3D" id="3.30.565.10">
    <property type="entry name" value="Histidine kinase-like ATPase, C-terminal domain"/>
    <property type="match status" value="1"/>
</dbReference>
<keyword evidence="7" id="KW-0812">Transmembrane</keyword>
<dbReference type="AlphaFoldDB" id="E1R2E1"/>
<keyword evidence="6 10" id="KW-0418">Kinase</keyword>
<dbReference type="KEGG" id="ssm:Spirs_3412"/>
<dbReference type="InterPro" id="IPR036890">
    <property type="entry name" value="HATPase_C_sf"/>
</dbReference>
<dbReference type="GO" id="GO:0000155">
    <property type="term" value="F:phosphorelay sensor kinase activity"/>
    <property type="evidence" value="ECO:0007669"/>
    <property type="project" value="InterPro"/>
</dbReference>
<feature type="transmembrane region" description="Helical" evidence="7">
    <location>
        <begin position="287"/>
        <end position="310"/>
    </location>
</feature>
<reference evidence="10 11" key="1">
    <citation type="journal article" date="2010" name="Stand. Genomic Sci.">
        <title>Complete genome sequence of Spirochaeta smaragdinae type strain (SEBR 4228).</title>
        <authorList>
            <person name="Mavromatis K."/>
            <person name="Yasawong M."/>
            <person name="Chertkov O."/>
            <person name="Lapidus A."/>
            <person name="Lucas S."/>
            <person name="Nolan M."/>
            <person name="Del Rio T.G."/>
            <person name="Tice H."/>
            <person name="Cheng J.F."/>
            <person name="Pitluck S."/>
            <person name="Liolios K."/>
            <person name="Ivanova N."/>
            <person name="Tapia R."/>
            <person name="Han C."/>
            <person name="Bruce D."/>
            <person name="Goodwin L."/>
            <person name="Pati A."/>
            <person name="Chen A."/>
            <person name="Palaniappan K."/>
            <person name="Land M."/>
            <person name="Hauser L."/>
            <person name="Chang Y.J."/>
            <person name="Jeffries C.D."/>
            <person name="Detter J.C."/>
            <person name="Rohde M."/>
            <person name="Brambilla E."/>
            <person name="Spring S."/>
            <person name="Goker M."/>
            <person name="Sikorski J."/>
            <person name="Woyke T."/>
            <person name="Bristow J."/>
            <person name="Eisen J.A."/>
            <person name="Markowitz V."/>
            <person name="Hugenholtz P."/>
            <person name="Klenk H.P."/>
            <person name="Kyrpides N.C."/>
        </authorList>
    </citation>
    <scope>NUCLEOTIDE SEQUENCE [LARGE SCALE GENOMIC DNA]</scope>
    <source>
        <strain evidence="11">DSM 11293 / JCM 15392 / SEBR 4228</strain>
    </source>
</reference>
<organism evidence="10 11">
    <name type="scientific">Sediminispirochaeta smaragdinae (strain DSM 11293 / JCM 15392 / SEBR 4228)</name>
    <name type="common">Spirochaeta smaragdinae</name>
    <dbReference type="NCBI Taxonomy" id="573413"/>
    <lineage>
        <taxon>Bacteria</taxon>
        <taxon>Pseudomonadati</taxon>
        <taxon>Spirochaetota</taxon>
        <taxon>Spirochaetia</taxon>
        <taxon>Spirochaetales</taxon>
        <taxon>Spirochaetaceae</taxon>
        <taxon>Sediminispirochaeta</taxon>
    </lineage>
</organism>
<evidence type="ECO:0000313" key="10">
    <source>
        <dbReference type="EMBL" id="ADK82501.1"/>
    </source>
</evidence>
<evidence type="ECO:0000259" key="8">
    <source>
        <dbReference type="PROSITE" id="PS50109"/>
    </source>
</evidence>
<dbReference type="OrthoDB" id="370211at2"/>
<keyword evidence="7" id="KW-1133">Transmembrane helix</keyword>
<dbReference type="GO" id="GO:0016020">
    <property type="term" value="C:membrane"/>
    <property type="evidence" value="ECO:0007669"/>
    <property type="project" value="UniProtKB-SubCell"/>
</dbReference>
<dbReference type="STRING" id="573413.Spirs_3412"/>
<dbReference type="Pfam" id="PF02518">
    <property type="entry name" value="HATPase_c"/>
    <property type="match status" value="1"/>
</dbReference>
<evidence type="ECO:0000256" key="4">
    <source>
        <dbReference type="ARBA" id="ARBA00022553"/>
    </source>
</evidence>
<keyword evidence="7" id="KW-0472">Membrane</keyword>
<keyword evidence="4" id="KW-0597">Phosphoprotein</keyword>
<evidence type="ECO:0000313" key="11">
    <source>
        <dbReference type="Proteomes" id="UP000002318"/>
    </source>
</evidence>
<comment type="catalytic activity">
    <reaction evidence="1">
        <text>ATP + protein L-histidine = ADP + protein N-phospho-L-histidine.</text>
        <dbReference type="EC" id="2.7.13.3"/>
    </reaction>
</comment>
<comment type="subcellular location">
    <subcellularLocation>
        <location evidence="2">Membrane</location>
    </subcellularLocation>
</comment>
<dbReference type="Proteomes" id="UP000002318">
    <property type="component" value="Chromosome"/>
</dbReference>
<protein>
    <recommendedName>
        <fullName evidence="3">histidine kinase</fullName>
        <ecNumber evidence="3">2.7.13.3</ecNumber>
    </recommendedName>
</protein>
<evidence type="ECO:0000256" key="3">
    <source>
        <dbReference type="ARBA" id="ARBA00012438"/>
    </source>
</evidence>
<evidence type="ECO:0000256" key="5">
    <source>
        <dbReference type="ARBA" id="ARBA00022679"/>
    </source>
</evidence>
<evidence type="ECO:0000256" key="7">
    <source>
        <dbReference type="SAM" id="Phobius"/>
    </source>
</evidence>
<dbReference type="InterPro" id="IPR005467">
    <property type="entry name" value="His_kinase_dom"/>
</dbReference>
<evidence type="ECO:0000259" key="9">
    <source>
        <dbReference type="PROSITE" id="PS50885"/>
    </source>
</evidence>